<reference evidence="1" key="1">
    <citation type="journal article" date="2020" name="New Phytol.">
        <title>Comparative genomics reveals dynamic genome evolution in host specialist ectomycorrhizal fungi.</title>
        <authorList>
            <person name="Lofgren L.A."/>
            <person name="Nguyen N.H."/>
            <person name="Vilgalys R."/>
            <person name="Ruytinx J."/>
            <person name="Liao H.L."/>
            <person name="Branco S."/>
            <person name="Kuo A."/>
            <person name="LaButti K."/>
            <person name="Lipzen A."/>
            <person name="Andreopoulos W."/>
            <person name="Pangilinan J."/>
            <person name="Riley R."/>
            <person name="Hundley H."/>
            <person name="Na H."/>
            <person name="Barry K."/>
            <person name="Grigoriev I.V."/>
            <person name="Stajich J.E."/>
            <person name="Kennedy P.G."/>
        </authorList>
    </citation>
    <scope>NUCLEOTIDE SEQUENCE</scope>
    <source>
        <strain evidence="1">MN1</strain>
    </source>
</reference>
<proteinExistence type="predicted"/>
<dbReference type="RefSeq" id="XP_041184852.1">
    <property type="nucleotide sequence ID" value="XM_041342534.1"/>
</dbReference>
<dbReference type="EMBL" id="JABBWG010000561">
    <property type="protein sequence ID" value="KAG1791778.1"/>
    <property type="molecule type" value="Genomic_DNA"/>
</dbReference>
<dbReference type="GeneID" id="64636550"/>
<evidence type="ECO:0000313" key="1">
    <source>
        <dbReference type="EMBL" id="KAG1791778.1"/>
    </source>
</evidence>
<sequence length="220" mass="24529">MLQGLWQEHRLNVSLSGTCHMYPLEQAEKECTGLDVGSNECASRDPSSLWCTILDASMATQQFDPAVTIQNVIQSQLLLAKILKKRRTSTIRQVASLTKLAQKQEEGTSSRWKFLQCGGLCCTARGACVSLVFRVSRPVNYETVSQYDLELDVGFVIMNTHGKNLNHRSSIFYGKEKKDLYYQVTPPMKLVQKQEEGHIPSGSLFSVVGCVVQLAAHACR</sequence>
<gene>
    <name evidence="1" type="ORF">BJ212DRAFT_1593046</name>
</gene>
<comment type="caution">
    <text evidence="1">The sequence shown here is derived from an EMBL/GenBank/DDBJ whole genome shotgun (WGS) entry which is preliminary data.</text>
</comment>
<protein>
    <submittedName>
        <fullName evidence="1">Uncharacterized protein</fullName>
    </submittedName>
</protein>
<accession>A0A9P7DFV7</accession>
<dbReference type="AlphaFoldDB" id="A0A9P7DFV7"/>
<organism evidence="1 2">
    <name type="scientific">Suillus subaureus</name>
    <dbReference type="NCBI Taxonomy" id="48587"/>
    <lineage>
        <taxon>Eukaryota</taxon>
        <taxon>Fungi</taxon>
        <taxon>Dikarya</taxon>
        <taxon>Basidiomycota</taxon>
        <taxon>Agaricomycotina</taxon>
        <taxon>Agaricomycetes</taxon>
        <taxon>Agaricomycetidae</taxon>
        <taxon>Boletales</taxon>
        <taxon>Suillineae</taxon>
        <taxon>Suillaceae</taxon>
        <taxon>Suillus</taxon>
    </lineage>
</organism>
<dbReference type="Proteomes" id="UP000807769">
    <property type="component" value="Unassembled WGS sequence"/>
</dbReference>
<evidence type="ECO:0000313" key="2">
    <source>
        <dbReference type="Proteomes" id="UP000807769"/>
    </source>
</evidence>
<name>A0A9P7DFV7_9AGAM</name>
<keyword evidence="2" id="KW-1185">Reference proteome</keyword>